<dbReference type="Proteomes" id="UP000708208">
    <property type="component" value="Unassembled WGS sequence"/>
</dbReference>
<dbReference type="EMBL" id="CAJVCH010016448">
    <property type="protein sequence ID" value="CAG7681501.1"/>
    <property type="molecule type" value="Genomic_DNA"/>
</dbReference>
<organism evidence="1 2">
    <name type="scientific">Allacma fusca</name>
    <dbReference type="NCBI Taxonomy" id="39272"/>
    <lineage>
        <taxon>Eukaryota</taxon>
        <taxon>Metazoa</taxon>
        <taxon>Ecdysozoa</taxon>
        <taxon>Arthropoda</taxon>
        <taxon>Hexapoda</taxon>
        <taxon>Collembola</taxon>
        <taxon>Symphypleona</taxon>
        <taxon>Sminthuridae</taxon>
        <taxon>Allacma</taxon>
    </lineage>
</organism>
<evidence type="ECO:0000313" key="1">
    <source>
        <dbReference type="EMBL" id="CAG7681501.1"/>
    </source>
</evidence>
<comment type="caution">
    <text evidence="1">The sequence shown here is derived from an EMBL/GenBank/DDBJ whole genome shotgun (WGS) entry which is preliminary data.</text>
</comment>
<keyword evidence="2" id="KW-1185">Reference proteome</keyword>
<feature type="non-terminal residue" evidence="1">
    <location>
        <position position="1"/>
    </location>
</feature>
<sequence length="111" mass="12578">IFFMQEIVLASFIAIRSSESSIVVVKMISGLNAAQVLITASKFSGRIHEKSAELLAERRNSNRCVPIRRRIQRSLRPLYTWFGGLYFADKHLTFTVLEITLGHTIDLLLAN</sequence>
<name>A0A8J2J6F4_9HEXA</name>
<reference evidence="1" key="1">
    <citation type="submission" date="2021-06" db="EMBL/GenBank/DDBJ databases">
        <authorList>
            <person name="Hodson N. C."/>
            <person name="Mongue J. A."/>
            <person name="Jaron S. K."/>
        </authorList>
    </citation>
    <scope>NUCLEOTIDE SEQUENCE</scope>
</reference>
<proteinExistence type="predicted"/>
<protein>
    <submittedName>
        <fullName evidence="1">Uncharacterized protein</fullName>
    </submittedName>
</protein>
<gene>
    <name evidence="1" type="ORF">AFUS01_LOCUS2817</name>
</gene>
<evidence type="ECO:0000313" key="2">
    <source>
        <dbReference type="Proteomes" id="UP000708208"/>
    </source>
</evidence>
<dbReference type="AlphaFoldDB" id="A0A8J2J6F4"/>
<accession>A0A8J2J6F4</accession>